<evidence type="ECO:0000256" key="11">
    <source>
        <dbReference type="PROSITE-ProRule" id="PRU00278"/>
    </source>
</evidence>
<dbReference type="InterPro" id="IPR052029">
    <property type="entry name" value="PpiD_chaperone"/>
</dbReference>
<proteinExistence type="inferred from homology"/>
<comment type="similarity">
    <text evidence="8">Belongs to the PpiD chaperone family.</text>
</comment>
<name>A0A1J5TW60_9GAMM</name>
<keyword evidence="6 12" id="KW-0472">Membrane</keyword>
<keyword evidence="4 12" id="KW-0812">Transmembrane</keyword>
<evidence type="ECO:0000256" key="10">
    <source>
        <dbReference type="ARBA" id="ARBA00042775"/>
    </source>
</evidence>
<comment type="subcellular location">
    <subcellularLocation>
        <location evidence="1">Cell inner membrane</location>
        <topology evidence="1">Single-pass type II membrane protein</topology>
        <orientation evidence="1">Periplasmic side</orientation>
    </subcellularLocation>
</comment>
<dbReference type="PROSITE" id="PS01096">
    <property type="entry name" value="PPIC_PPIASE_1"/>
    <property type="match status" value="1"/>
</dbReference>
<reference evidence="15" key="1">
    <citation type="submission" date="2016-09" db="EMBL/GenBank/DDBJ databases">
        <title>Genome Sequence of Bathymodiolus thermophilus sulfur-oxidizing gill endosymbiont.</title>
        <authorList>
            <person name="Ponnudurai R."/>
            <person name="Kleiner M."/>
            <person name="Sayavedra L."/>
            <person name="Thuermer A."/>
            <person name="Felbeck H."/>
            <person name="Schlueter R."/>
            <person name="Schweder T."/>
            <person name="Markert S."/>
        </authorList>
    </citation>
    <scope>NUCLEOTIDE SEQUENCE [LARGE SCALE GENOMIC DNA]</scope>
    <source>
        <strain evidence="15">BAT/CrabSpa'14</strain>
    </source>
</reference>
<evidence type="ECO:0000256" key="12">
    <source>
        <dbReference type="SAM" id="Phobius"/>
    </source>
</evidence>
<evidence type="ECO:0000256" key="7">
    <source>
        <dbReference type="ARBA" id="ARBA00023186"/>
    </source>
</evidence>
<organism evidence="14 15">
    <name type="scientific">Bathymodiolus thermophilus thioautotrophic gill symbiont</name>
    <dbReference type="NCBI Taxonomy" id="2360"/>
    <lineage>
        <taxon>Bacteria</taxon>
        <taxon>Pseudomonadati</taxon>
        <taxon>Pseudomonadota</taxon>
        <taxon>Gammaproteobacteria</taxon>
        <taxon>sulfur-oxidizing symbionts</taxon>
    </lineage>
</organism>
<evidence type="ECO:0000313" key="15">
    <source>
        <dbReference type="Proteomes" id="UP000182798"/>
    </source>
</evidence>
<evidence type="ECO:0000256" key="1">
    <source>
        <dbReference type="ARBA" id="ARBA00004382"/>
    </source>
</evidence>
<feature type="domain" description="PpiC" evidence="13">
    <location>
        <begin position="263"/>
        <end position="353"/>
    </location>
</feature>
<evidence type="ECO:0000256" key="3">
    <source>
        <dbReference type="ARBA" id="ARBA00022519"/>
    </source>
</evidence>
<dbReference type="EMBL" id="MIQH01000410">
    <property type="protein sequence ID" value="OIR25080.1"/>
    <property type="molecule type" value="Genomic_DNA"/>
</dbReference>
<keyword evidence="11" id="KW-0697">Rotamase</keyword>
<dbReference type="Proteomes" id="UP000182798">
    <property type="component" value="Unassembled WGS sequence"/>
</dbReference>
<dbReference type="InterPro" id="IPR000297">
    <property type="entry name" value="PPIase_PpiC"/>
</dbReference>
<evidence type="ECO:0000256" key="9">
    <source>
        <dbReference type="ARBA" id="ARBA00040743"/>
    </source>
</evidence>
<dbReference type="SUPFAM" id="SSF109998">
    <property type="entry name" value="Triger factor/SurA peptide-binding domain-like"/>
    <property type="match status" value="1"/>
</dbReference>
<dbReference type="Pfam" id="PF13624">
    <property type="entry name" value="SurA_N_3"/>
    <property type="match status" value="1"/>
</dbReference>
<dbReference type="AlphaFoldDB" id="A0A1J5TW60"/>
<evidence type="ECO:0000256" key="4">
    <source>
        <dbReference type="ARBA" id="ARBA00022692"/>
    </source>
</evidence>
<dbReference type="PROSITE" id="PS50198">
    <property type="entry name" value="PPIC_PPIASE_2"/>
    <property type="match status" value="1"/>
</dbReference>
<keyword evidence="7" id="KW-0143">Chaperone</keyword>
<keyword evidence="5 12" id="KW-1133">Transmembrane helix</keyword>
<feature type="transmembrane region" description="Helical" evidence="12">
    <location>
        <begin position="12"/>
        <end position="30"/>
    </location>
</feature>
<comment type="caution">
    <text evidence="14">The sequence shown here is derived from an EMBL/GenBank/DDBJ whole genome shotgun (WGS) entry which is preliminary data.</text>
</comment>
<dbReference type="Gene3D" id="3.10.50.40">
    <property type="match status" value="1"/>
</dbReference>
<evidence type="ECO:0000313" key="14">
    <source>
        <dbReference type="EMBL" id="OIR25080.1"/>
    </source>
</evidence>
<dbReference type="InterPro" id="IPR023058">
    <property type="entry name" value="PPIase_PpiC_CS"/>
</dbReference>
<dbReference type="OrthoDB" id="9812372at2"/>
<dbReference type="SUPFAM" id="SSF54534">
    <property type="entry name" value="FKBP-like"/>
    <property type="match status" value="1"/>
</dbReference>
<dbReference type="GO" id="GO:0003755">
    <property type="term" value="F:peptidyl-prolyl cis-trans isomerase activity"/>
    <property type="evidence" value="ECO:0007669"/>
    <property type="project" value="UniProtKB-KW"/>
</dbReference>
<dbReference type="InterPro" id="IPR046357">
    <property type="entry name" value="PPIase_dom_sf"/>
</dbReference>
<dbReference type="GO" id="GO:0005886">
    <property type="term" value="C:plasma membrane"/>
    <property type="evidence" value="ECO:0007669"/>
    <property type="project" value="UniProtKB-SubCell"/>
</dbReference>
<dbReference type="Gene3D" id="1.10.4030.10">
    <property type="entry name" value="Porin chaperone SurA, peptide-binding domain"/>
    <property type="match status" value="1"/>
</dbReference>
<dbReference type="RefSeq" id="WP_071563853.1">
    <property type="nucleotide sequence ID" value="NZ_FQNS01000003.1"/>
</dbReference>
<dbReference type="PANTHER" id="PTHR47529:SF1">
    <property type="entry name" value="PERIPLASMIC CHAPERONE PPID"/>
    <property type="match status" value="1"/>
</dbReference>
<keyword evidence="3" id="KW-0997">Cell inner membrane</keyword>
<evidence type="ECO:0000256" key="5">
    <source>
        <dbReference type="ARBA" id="ARBA00022989"/>
    </source>
</evidence>
<evidence type="ECO:0000256" key="8">
    <source>
        <dbReference type="ARBA" id="ARBA00038408"/>
    </source>
</evidence>
<evidence type="ECO:0000259" key="13">
    <source>
        <dbReference type="PROSITE" id="PS50198"/>
    </source>
</evidence>
<keyword evidence="2" id="KW-1003">Cell membrane</keyword>
<dbReference type="PANTHER" id="PTHR47529">
    <property type="entry name" value="PEPTIDYL-PROLYL CIS-TRANS ISOMERASE D"/>
    <property type="match status" value="1"/>
</dbReference>
<dbReference type="InterPro" id="IPR027304">
    <property type="entry name" value="Trigger_fact/SurA_dom_sf"/>
</dbReference>
<gene>
    <name evidence="14" type="ORF">BGC33_12580</name>
</gene>
<keyword evidence="11 14" id="KW-0413">Isomerase</keyword>
<dbReference type="Pfam" id="PF00639">
    <property type="entry name" value="Rotamase"/>
    <property type="match status" value="1"/>
</dbReference>
<accession>A0A1J5TW60</accession>
<sequence length="612" mass="69514">MLSAIRNKIKGWVAYVIIALIIVPFALFGVSEYFTGTSNIVVASVNGDDISKGEFLPRFEGAQRRLQKKLGDKYPAELNRDLKLSVIRSMIDGRVLAQLASKLGYVVTKQELQEFIQSSDIFKEEGKFSIEKYKRLLRLNGYSDIGYEQLQIKELLKNQIKYNFLNSAFLTPLMLNRMQSLNDQQRKFSYIQLNTKDYLDKAEISVDSIKKVYESEKETFLEPQKVKVDFVTLSLEKVAKDTVVSEADLLSFYEEEKQRFSTEEERKAQHILVESEVLANKLVEQIKQGEDFAKLAIKHSKDAGSKDSGGDLGFFTIGAMVPEFEAKAFSMKEGEVSAPVKSDFGYHIIKLNKIKAATAKPFEEVRDELSKTYTEQMAQKTIYNLTEQLGNLAYEASLEEVAEQMNLKLETSDFFAQDSMMQNRIFMTAAYSDVVLNKGENSELLEISKGSFVVLRLNEKVAERQQTFDEVESYIKKRLVDTWAKEFVKEIADKIADSFIKGDIDAAKALMSKNKLTWKDVDWATRSSRLASASIIKHIFSLPKPNDGAIYSAESLDQQAVVLKLSAVKTPKNEPNRSLPGRMLNIESDEVFRSILETLKEDSSIEIFESRL</sequence>
<evidence type="ECO:0000256" key="2">
    <source>
        <dbReference type="ARBA" id="ARBA00022475"/>
    </source>
</evidence>
<protein>
    <recommendedName>
        <fullName evidence="9">Periplasmic chaperone PpiD</fullName>
    </recommendedName>
    <alternativeName>
        <fullName evidence="10">Periplasmic folding chaperone</fullName>
    </alternativeName>
</protein>
<evidence type="ECO:0000256" key="6">
    <source>
        <dbReference type="ARBA" id="ARBA00023136"/>
    </source>
</evidence>